<keyword evidence="3" id="KW-1185">Reference proteome</keyword>
<dbReference type="PANTHER" id="PTHR43649:SF12">
    <property type="entry name" value="DIACETYLCHITOBIOSE BINDING PROTEIN DASA"/>
    <property type="match status" value="1"/>
</dbReference>
<reference evidence="2" key="1">
    <citation type="submission" date="2020-09" db="EMBL/GenBank/DDBJ databases">
        <title>Draft Genome Sequence of Paenibacillus sp. WST5.</title>
        <authorList>
            <person name="Bao Z."/>
        </authorList>
    </citation>
    <scope>NUCLEOTIDE SEQUENCE</scope>
    <source>
        <strain evidence="2">WST5</strain>
    </source>
</reference>
<evidence type="ECO:0000256" key="1">
    <source>
        <dbReference type="SAM" id="SignalP"/>
    </source>
</evidence>
<dbReference type="RefSeq" id="WP_188176728.1">
    <property type="nucleotide sequence ID" value="NZ_JACVVD010000009.1"/>
</dbReference>
<protein>
    <submittedName>
        <fullName evidence="2">Sugar ABC transporter substrate-binding protein</fullName>
    </submittedName>
</protein>
<dbReference type="InterPro" id="IPR050490">
    <property type="entry name" value="Bact_solute-bd_prot1"/>
</dbReference>
<accession>A0A926KTB9</accession>
<keyword evidence="1" id="KW-0732">Signal</keyword>
<sequence length="567" mass="63877">MGGKVRSALISGNIAVLALGALLAGCNSQAGLNGTGSTSSPATSAAATNAAGQAGKVESFEVTAYIGEALQQPTPDNKIYKLMKEKLGVTFKFDFLAGDSKQKMGVMVAGGDYPDLLSGNTTFIDAGAYIPLEDLIEKHAPNLKKHYEPYWNKMKDPKDGHIYILPNYGRYYGKVQSTWYGGPAFWIQKAVLKEFGYPKVKTLDEYFDLIKKYKEKYPQIDGKPTIGFEVLNHDWRNWGLLNPPQHLIGHPNDGGVVVKDNVAQIFADKDYAKKYYKKLNEMNQEGLIDKEAFVQNYDQYMAKLSAGNVLGMFDQHWNFQKAEDSLHTQKKFEREYVGLPLVYDTNTRDYYLDRPPLNLNNGFGISIKAKDPVKIIKLLDTTMTEEWQKILSWGIKGEDYQVDDKGRFSKTQEQRDRTADATWKLANKADAFFGYAPKMQGTFSDGNATSSGDQPEEYFAGLNDYDKEVLKGYGFKTYVEFFSDPPENPVPYPAWTINQIDGSPAKIASTKLNDLATKYLPRAVLSKPDQFDAVWDEYVAQIGKANPKAYEDRINEQIQWRLKNWSK</sequence>
<name>A0A926KTB9_9BACL</name>
<dbReference type="PANTHER" id="PTHR43649">
    <property type="entry name" value="ARABINOSE-BINDING PROTEIN-RELATED"/>
    <property type="match status" value="1"/>
</dbReference>
<dbReference type="AlphaFoldDB" id="A0A926KTB9"/>
<feature type="signal peptide" evidence="1">
    <location>
        <begin position="1"/>
        <end position="30"/>
    </location>
</feature>
<dbReference type="PROSITE" id="PS51257">
    <property type="entry name" value="PROKAR_LIPOPROTEIN"/>
    <property type="match status" value="1"/>
</dbReference>
<proteinExistence type="predicted"/>
<dbReference type="Gene3D" id="3.40.190.10">
    <property type="entry name" value="Periplasmic binding protein-like II"/>
    <property type="match status" value="2"/>
</dbReference>
<comment type="caution">
    <text evidence="2">The sequence shown here is derived from an EMBL/GenBank/DDBJ whole genome shotgun (WGS) entry which is preliminary data.</text>
</comment>
<organism evidence="2 3">
    <name type="scientific">Paenibacillus sedimenti</name>
    <dbReference type="NCBI Taxonomy" id="2770274"/>
    <lineage>
        <taxon>Bacteria</taxon>
        <taxon>Bacillati</taxon>
        <taxon>Bacillota</taxon>
        <taxon>Bacilli</taxon>
        <taxon>Bacillales</taxon>
        <taxon>Paenibacillaceae</taxon>
        <taxon>Paenibacillus</taxon>
    </lineage>
</organism>
<dbReference type="Proteomes" id="UP000650466">
    <property type="component" value="Unassembled WGS sequence"/>
</dbReference>
<feature type="chain" id="PRO_5037435506" evidence="1">
    <location>
        <begin position="31"/>
        <end position="567"/>
    </location>
</feature>
<evidence type="ECO:0000313" key="2">
    <source>
        <dbReference type="EMBL" id="MBD0382938.1"/>
    </source>
</evidence>
<dbReference type="EMBL" id="JACVVD010000009">
    <property type="protein sequence ID" value="MBD0382938.1"/>
    <property type="molecule type" value="Genomic_DNA"/>
</dbReference>
<gene>
    <name evidence="2" type="ORF">ICC18_22775</name>
</gene>
<dbReference type="SUPFAM" id="SSF53850">
    <property type="entry name" value="Periplasmic binding protein-like II"/>
    <property type="match status" value="1"/>
</dbReference>
<evidence type="ECO:0000313" key="3">
    <source>
        <dbReference type="Proteomes" id="UP000650466"/>
    </source>
</evidence>